<gene>
    <name evidence="2" type="ORF">RED65_13957</name>
</gene>
<sequence length="97" mass="11375">MTARYMVRCLILILFMPLSFTVSAQCDRLFNRLMSAEPYLKDALQDLKKTCVNEIAKEDNRYWQCIDKRIDDSNASFEQFMLSSEVCDLENTQVGQY</sequence>
<dbReference type="RefSeq" id="WP_007017908.1">
    <property type="nucleotide sequence ID" value="NZ_CH724115.1"/>
</dbReference>
<dbReference type="STRING" id="207949.RED65_13957"/>
<protein>
    <submittedName>
        <fullName evidence="2">Sugar fermentation stimulation protein A</fullName>
    </submittedName>
</protein>
<dbReference type="HOGENOM" id="CLU_2341112_0_0_6"/>
<name>Q1N103_9GAMM</name>
<evidence type="ECO:0000313" key="2">
    <source>
        <dbReference type="EMBL" id="EAT11871.1"/>
    </source>
</evidence>
<feature type="signal peptide" evidence="1">
    <location>
        <begin position="1"/>
        <end position="24"/>
    </location>
</feature>
<comment type="caution">
    <text evidence="2">The sequence shown here is derived from an EMBL/GenBank/DDBJ whole genome shotgun (WGS) entry which is preliminary data.</text>
</comment>
<keyword evidence="1" id="KW-0732">Signal</keyword>
<dbReference type="Proteomes" id="UP000004263">
    <property type="component" value="Unassembled WGS sequence"/>
</dbReference>
<proteinExistence type="predicted"/>
<feature type="chain" id="PRO_5004194848" evidence="1">
    <location>
        <begin position="25"/>
        <end position="97"/>
    </location>
</feature>
<reference evidence="2 3" key="1">
    <citation type="submission" date="2006-03" db="EMBL/GenBank/DDBJ databases">
        <authorList>
            <person name="Pinhassi J."/>
            <person name="Pedros-Alio C."/>
            <person name="Ferriera S."/>
            <person name="Johnson J."/>
            <person name="Kravitz S."/>
            <person name="Halpern A."/>
            <person name="Remington K."/>
            <person name="Beeson K."/>
            <person name="Tran B."/>
            <person name="Rogers Y.-H."/>
            <person name="Friedman R."/>
            <person name="Venter J.C."/>
        </authorList>
    </citation>
    <scope>NUCLEOTIDE SEQUENCE [LARGE SCALE GENOMIC DNA]</scope>
    <source>
        <strain evidence="2 3">RED65</strain>
    </source>
</reference>
<keyword evidence="3" id="KW-1185">Reference proteome</keyword>
<dbReference type="AlphaFoldDB" id="Q1N103"/>
<evidence type="ECO:0000256" key="1">
    <source>
        <dbReference type="SAM" id="SignalP"/>
    </source>
</evidence>
<evidence type="ECO:0000313" key="3">
    <source>
        <dbReference type="Proteomes" id="UP000004263"/>
    </source>
</evidence>
<organism evidence="2 3">
    <name type="scientific">Bermanella marisrubri</name>
    <dbReference type="NCBI Taxonomy" id="207949"/>
    <lineage>
        <taxon>Bacteria</taxon>
        <taxon>Pseudomonadati</taxon>
        <taxon>Pseudomonadota</taxon>
        <taxon>Gammaproteobacteria</taxon>
        <taxon>Oceanospirillales</taxon>
        <taxon>Oceanospirillaceae</taxon>
        <taxon>Bermanella</taxon>
    </lineage>
</organism>
<dbReference type="EMBL" id="AAQH01000012">
    <property type="protein sequence ID" value="EAT11871.1"/>
    <property type="molecule type" value="Genomic_DNA"/>
</dbReference>
<accession>Q1N103</accession>